<feature type="coiled-coil region" evidence="2">
    <location>
        <begin position="295"/>
        <end position="322"/>
    </location>
</feature>
<keyword evidence="3" id="KW-0472">Membrane</keyword>
<dbReference type="GO" id="GO:0006888">
    <property type="term" value="P:endoplasmic reticulum to Golgi vesicle-mediated transport"/>
    <property type="evidence" value="ECO:0007669"/>
    <property type="project" value="TreeGrafter"/>
</dbReference>
<name>A0AAN8KSU9_9TELE</name>
<accession>A0AAN8KSU9</accession>
<feature type="coiled-coil region" evidence="2">
    <location>
        <begin position="111"/>
        <end position="152"/>
    </location>
</feature>
<gene>
    <name evidence="4" type="ORF">J4Q44_G00332000</name>
</gene>
<dbReference type="InterPro" id="IPR051500">
    <property type="entry name" value="cTAGE_MIA/OTOR"/>
</dbReference>
<keyword evidence="5" id="KW-1185">Reference proteome</keyword>
<dbReference type="PANTHER" id="PTHR23158">
    <property type="entry name" value="MELANOMA INHIBITORY ACTIVITY-RELATED"/>
    <property type="match status" value="1"/>
</dbReference>
<proteinExistence type="predicted"/>
<dbReference type="GO" id="GO:0070971">
    <property type="term" value="C:endoplasmic reticulum exit site"/>
    <property type="evidence" value="ECO:0007669"/>
    <property type="project" value="TreeGrafter"/>
</dbReference>
<evidence type="ECO:0000256" key="3">
    <source>
        <dbReference type="SAM" id="Phobius"/>
    </source>
</evidence>
<organism evidence="4 5">
    <name type="scientific">Coregonus suidteri</name>
    <dbReference type="NCBI Taxonomy" id="861788"/>
    <lineage>
        <taxon>Eukaryota</taxon>
        <taxon>Metazoa</taxon>
        <taxon>Chordata</taxon>
        <taxon>Craniata</taxon>
        <taxon>Vertebrata</taxon>
        <taxon>Euteleostomi</taxon>
        <taxon>Actinopterygii</taxon>
        <taxon>Neopterygii</taxon>
        <taxon>Teleostei</taxon>
        <taxon>Protacanthopterygii</taxon>
        <taxon>Salmoniformes</taxon>
        <taxon>Salmonidae</taxon>
        <taxon>Coregoninae</taxon>
        <taxon>Coregonus</taxon>
    </lineage>
</organism>
<sequence length="370" mass="42547">MDVNEEVGLPEFGAPLPAMTMPDQGVTFFFTLFLGGLKDFLSSLAEEWFGATHPGVGWELTLPAALILFCVIFLWRTILAIKSRIYLLTETQLNAKIARLSKKKCDTMIKLSEMEIRLKDYDARVQRLRAYLQSSQEESQELEDMKKQWDIRPAEIEAFHLRLQERDERIQKLKAVVRPMEPLKEHHGGDARIPYATNTQSTNIKIDEKSEIKVTEMRDAALIKTTLEEVNRGLQDKNWQLEENNASLHQKLHITEKKYRQMLNKLTKALIQGKHAENQHIDTLQDKIQTISIKASAAEHALAMEKNEVALLRQRIVQLTSEKLKIDESVFLTKTTPKPLKTTKTNKPSLKTCKVLKAFKALIIFNKMKK</sequence>
<evidence type="ECO:0000256" key="2">
    <source>
        <dbReference type="SAM" id="Coils"/>
    </source>
</evidence>
<dbReference type="Proteomes" id="UP001356427">
    <property type="component" value="Unassembled WGS sequence"/>
</dbReference>
<dbReference type="EMBL" id="JAGTTL010000032">
    <property type="protein sequence ID" value="KAK6297058.1"/>
    <property type="molecule type" value="Genomic_DNA"/>
</dbReference>
<reference evidence="4 5" key="1">
    <citation type="submission" date="2021-04" db="EMBL/GenBank/DDBJ databases">
        <authorList>
            <person name="De Guttry C."/>
            <person name="Zahm M."/>
            <person name="Klopp C."/>
            <person name="Cabau C."/>
            <person name="Louis A."/>
            <person name="Berthelot C."/>
            <person name="Parey E."/>
            <person name="Roest Crollius H."/>
            <person name="Montfort J."/>
            <person name="Robinson-Rechavi M."/>
            <person name="Bucao C."/>
            <person name="Bouchez O."/>
            <person name="Gislard M."/>
            <person name="Lluch J."/>
            <person name="Milhes M."/>
            <person name="Lampietro C."/>
            <person name="Lopez Roques C."/>
            <person name="Donnadieu C."/>
            <person name="Braasch I."/>
            <person name="Desvignes T."/>
            <person name="Postlethwait J."/>
            <person name="Bobe J."/>
            <person name="Wedekind C."/>
            <person name="Guiguen Y."/>
        </authorList>
    </citation>
    <scope>NUCLEOTIDE SEQUENCE [LARGE SCALE GENOMIC DNA]</scope>
    <source>
        <strain evidence="4">Cs_M1</strain>
        <tissue evidence="4">Blood</tissue>
    </source>
</reference>
<dbReference type="GO" id="GO:0035459">
    <property type="term" value="P:vesicle cargo loading"/>
    <property type="evidence" value="ECO:0007669"/>
    <property type="project" value="TreeGrafter"/>
</dbReference>
<feature type="transmembrane region" description="Helical" evidence="3">
    <location>
        <begin position="56"/>
        <end position="75"/>
    </location>
</feature>
<evidence type="ECO:0000313" key="5">
    <source>
        <dbReference type="Proteomes" id="UP001356427"/>
    </source>
</evidence>
<dbReference type="GO" id="GO:0005789">
    <property type="term" value="C:endoplasmic reticulum membrane"/>
    <property type="evidence" value="ECO:0007669"/>
    <property type="project" value="TreeGrafter"/>
</dbReference>
<feature type="coiled-coil region" evidence="2">
    <location>
        <begin position="224"/>
        <end position="251"/>
    </location>
</feature>
<dbReference type="AlphaFoldDB" id="A0AAN8KSU9"/>
<evidence type="ECO:0000256" key="1">
    <source>
        <dbReference type="ARBA" id="ARBA00023054"/>
    </source>
</evidence>
<keyword evidence="3" id="KW-0812">Transmembrane</keyword>
<dbReference type="GO" id="GO:0009306">
    <property type="term" value="P:protein secretion"/>
    <property type="evidence" value="ECO:0007669"/>
    <property type="project" value="TreeGrafter"/>
</dbReference>
<evidence type="ECO:0000313" key="4">
    <source>
        <dbReference type="EMBL" id="KAK6297058.1"/>
    </source>
</evidence>
<comment type="caution">
    <text evidence="4">The sequence shown here is derived from an EMBL/GenBank/DDBJ whole genome shotgun (WGS) entry which is preliminary data.</text>
</comment>
<keyword evidence="1 2" id="KW-0175">Coiled coil</keyword>
<dbReference type="PANTHER" id="PTHR23158:SF33">
    <property type="entry name" value="TRANSPORT AND GOLGI ORGANIZATION PROTEIN 1"/>
    <property type="match status" value="1"/>
</dbReference>
<keyword evidence="3" id="KW-1133">Transmembrane helix</keyword>
<protein>
    <submittedName>
        <fullName evidence="4">Uncharacterized protein</fullName>
    </submittedName>
</protein>